<keyword evidence="3" id="KW-1185">Reference proteome</keyword>
<name>A0A7Y9DJR8_9ACTN</name>
<accession>A0A7Y9DJR8</accession>
<dbReference type="Proteomes" id="UP000521922">
    <property type="component" value="Unassembled WGS sequence"/>
</dbReference>
<evidence type="ECO:0000259" key="1">
    <source>
        <dbReference type="Pfam" id="PF24821"/>
    </source>
</evidence>
<dbReference type="Pfam" id="PF24821">
    <property type="entry name" value="DUF7711"/>
    <property type="match status" value="1"/>
</dbReference>
<dbReference type="InterPro" id="IPR056128">
    <property type="entry name" value="DUF7711"/>
</dbReference>
<sequence>MKWSTALKTLQDVADGCAHVGRQPEGIVRLRVFQAWVFGTLLGPRTDDVDDATGVRVALVTNAREGECAFGTRPPAAGHWLAASGLATRPAQLFFRSGEVPVWNHVVDRPVRFWTREEGLDADVLERLRAGEGAALRGEPPTPAELAARLDAELAVSLEALRRTASEYDAKRWSPGSPERRGDALADAALGYLDLRTARGTLRP</sequence>
<comment type="caution">
    <text evidence="2">The sequence shown here is derived from an EMBL/GenBank/DDBJ whole genome shotgun (WGS) entry which is preliminary data.</text>
</comment>
<organism evidence="2 3">
    <name type="scientific">Kineococcus aurantiacus</name>
    <dbReference type="NCBI Taxonomy" id="37633"/>
    <lineage>
        <taxon>Bacteria</taxon>
        <taxon>Bacillati</taxon>
        <taxon>Actinomycetota</taxon>
        <taxon>Actinomycetes</taxon>
        <taxon>Kineosporiales</taxon>
        <taxon>Kineosporiaceae</taxon>
        <taxon>Kineococcus</taxon>
    </lineage>
</organism>
<proteinExistence type="predicted"/>
<dbReference type="EMBL" id="JACCBB010000001">
    <property type="protein sequence ID" value="NYD21508.1"/>
    <property type="molecule type" value="Genomic_DNA"/>
</dbReference>
<dbReference type="AlphaFoldDB" id="A0A7Y9DJR8"/>
<gene>
    <name evidence="2" type="ORF">BJ968_001048</name>
</gene>
<reference evidence="2 3" key="1">
    <citation type="submission" date="2020-07" db="EMBL/GenBank/DDBJ databases">
        <title>Sequencing the genomes of 1000 actinobacteria strains.</title>
        <authorList>
            <person name="Klenk H.-P."/>
        </authorList>
    </citation>
    <scope>NUCLEOTIDE SEQUENCE [LARGE SCALE GENOMIC DNA]</scope>
    <source>
        <strain evidence="2 3">DSM 7487</strain>
    </source>
</reference>
<feature type="domain" description="DUF7711" evidence="1">
    <location>
        <begin position="1"/>
        <end position="199"/>
    </location>
</feature>
<evidence type="ECO:0000313" key="3">
    <source>
        <dbReference type="Proteomes" id="UP000521922"/>
    </source>
</evidence>
<dbReference type="RefSeq" id="WP_179749855.1">
    <property type="nucleotide sequence ID" value="NZ_BAAAGN010000005.1"/>
</dbReference>
<evidence type="ECO:0000313" key="2">
    <source>
        <dbReference type="EMBL" id="NYD21508.1"/>
    </source>
</evidence>
<protein>
    <recommendedName>
        <fullName evidence="1">DUF7711 domain-containing protein</fullName>
    </recommendedName>
</protein>